<name>A0A7X0DA46_9BACL</name>
<protein>
    <submittedName>
        <fullName evidence="1">Uncharacterized protein</fullName>
    </submittedName>
</protein>
<comment type="caution">
    <text evidence="1">The sequence shown here is derived from an EMBL/GenBank/DDBJ whole genome shotgun (WGS) entry which is preliminary data.</text>
</comment>
<reference evidence="1 2" key="1">
    <citation type="submission" date="2020-08" db="EMBL/GenBank/DDBJ databases">
        <title>Genomic Encyclopedia of Type Strains, Phase IV (KMG-IV): sequencing the most valuable type-strain genomes for metagenomic binning, comparative biology and taxonomic classification.</title>
        <authorList>
            <person name="Goeker M."/>
        </authorList>
    </citation>
    <scope>NUCLEOTIDE SEQUENCE [LARGE SCALE GENOMIC DNA]</scope>
    <source>
        <strain evidence="1 2">DSM 23211</strain>
    </source>
</reference>
<accession>A0A7X0DA46</accession>
<organism evidence="1 2">
    <name type="scientific">Anoxybacillus tengchongensis</name>
    <dbReference type="NCBI Taxonomy" id="576944"/>
    <lineage>
        <taxon>Bacteria</taxon>
        <taxon>Bacillati</taxon>
        <taxon>Bacillota</taxon>
        <taxon>Bacilli</taxon>
        <taxon>Bacillales</taxon>
        <taxon>Anoxybacillaceae</taxon>
        <taxon>Anoxybacillus</taxon>
    </lineage>
</organism>
<evidence type="ECO:0000313" key="2">
    <source>
        <dbReference type="Proteomes" id="UP000523528"/>
    </source>
</evidence>
<dbReference type="Proteomes" id="UP000523528">
    <property type="component" value="Unassembled WGS sequence"/>
</dbReference>
<sequence length="154" mass="17345">MDKKTMNEIPALLQERVDLKALTARVFVNSIEGLKNGKIKDVSIDPNTEILFFTHFGVVSGSLYNPPDDEFDPVYSLHEVILKARDSLLSSYIEDGVKRMVNDKSFVLLKDVTIKPYANNDNSYKLAYFVLYSDAILGLSFGNQPKDQHVNVAE</sequence>
<dbReference type="AlphaFoldDB" id="A0A7X0DA46"/>
<evidence type="ECO:0000313" key="1">
    <source>
        <dbReference type="EMBL" id="MBB6176421.1"/>
    </source>
</evidence>
<dbReference type="RefSeq" id="WP_183248037.1">
    <property type="nucleotide sequence ID" value="NZ_JACHES010000004.1"/>
</dbReference>
<proteinExistence type="predicted"/>
<dbReference type="EMBL" id="JACHES010000004">
    <property type="protein sequence ID" value="MBB6176421.1"/>
    <property type="molecule type" value="Genomic_DNA"/>
</dbReference>
<keyword evidence="2" id="KW-1185">Reference proteome</keyword>
<gene>
    <name evidence="1" type="ORF">HNQ82_001235</name>
</gene>